<dbReference type="Pfam" id="PF04343">
    <property type="entry name" value="DUF488"/>
    <property type="match status" value="1"/>
</dbReference>
<name>A0ABU9D6P2_9PROT</name>
<keyword evidence="2" id="KW-1185">Reference proteome</keyword>
<proteinExistence type="predicted"/>
<dbReference type="PANTHER" id="PTHR39337:SF1">
    <property type="entry name" value="BLR5642 PROTEIN"/>
    <property type="match status" value="1"/>
</dbReference>
<dbReference type="PANTHER" id="PTHR39337">
    <property type="entry name" value="BLR5642 PROTEIN"/>
    <property type="match status" value="1"/>
</dbReference>
<protein>
    <submittedName>
        <fullName evidence="1">DUF488 domain-containing protein</fullName>
    </submittedName>
</protein>
<dbReference type="RefSeq" id="WP_341370277.1">
    <property type="nucleotide sequence ID" value="NZ_JBBPCO010000004.1"/>
</dbReference>
<evidence type="ECO:0000313" key="1">
    <source>
        <dbReference type="EMBL" id="MEK8089212.1"/>
    </source>
</evidence>
<organism evidence="1 2">
    <name type="scientific">Thermithiobacillus plumbiphilus</name>
    <dbReference type="NCBI Taxonomy" id="1729899"/>
    <lineage>
        <taxon>Bacteria</taxon>
        <taxon>Pseudomonadati</taxon>
        <taxon>Pseudomonadota</taxon>
        <taxon>Acidithiobacillia</taxon>
        <taxon>Acidithiobacillales</taxon>
        <taxon>Thermithiobacillaceae</taxon>
        <taxon>Thermithiobacillus</taxon>
    </lineage>
</organism>
<reference evidence="1 2" key="1">
    <citation type="submission" date="2024-04" db="EMBL/GenBank/DDBJ databases">
        <authorList>
            <person name="Abashina T."/>
            <person name="Shaikin A."/>
        </authorList>
    </citation>
    <scope>NUCLEOTIDE SEQUENCE [LARGE SCALE GENOMIC DNA]</scope>
    <source>
        <strain evidence="1 2">AAFK</strain>
    </source>
</reference>
<accession>A0ABU9D6P2</accession>
<sequence>MKVFTIGFTKKNAEQFFTRLKQPGLVRLVDARLNNVSQLAGFTKKDDLRFFLREINGIDYVHRPDLAPTKEILDEYKKNGGDWSAYERKFMELMARRRIEEKVPKELIDGGCLLCSEPTPEHCHRRLVAEHLRSRWGDLEIIHL</sequence>
<dbReference type="EMBL" id="JBBPCO010000004">
    <property type="protein sequence ID" value="MEK8089212.1"/>
    <property type="molecule type" value="Genomic_DNA"/>
</dbReference>
<dbReference type="Proteomes" id="UP001446205">
    <property type="component" value="Unassembled WGS sequence"/>
</dbReference>
<dbReference type="InterPro" id="IPR007438">
    <property type="entry name" value="DUF488"/>
</dbReference>
<gene>
    <name evidence="1" type="ORF">WOB96_05475</name>
</gene>
<evidence type="ECO:0000313" key="2">
    <source>
        <dbReference type="Proteomes" id="UP001446205"/>
    </source>
</evidence>
<comment type="caution">
    <text evidence="1">The sequence shown here is derived from an EMBL/GenBank/DDBJ whole genome shotgun (WGS) entry which is preliminary data.</text>
</comment>